<name>A0AAW9ACB1_9BACL</name>
<evidence type="ECO:0000256" key="2">
    <source>
        <dbReference type="ARBA" id="ARBA00034078"/>
    </source>
</evidence>
<proteinExistence type="predicted"/>
<evidence type="ECO:0000313" key="5">
    <source>
        <dbReference type="Proteomes" id="UP001271648"/>
    </source>
</evidence>
<dbReference type="GO" id="GO:0003700">
    <property type="term" value="F:DNA-binding transcription factor activity"/>
    <property type="evidence" value="ECO:0007669"/>
    <property type="project" value="TreeGrafter"/>
</dbReference>
<keyword evidence="1" id="KW-0238">DNA-binding</keyword>
<dbReference type="SUPFAM" id="SSF46785">
    <property type="entry name" value="Winged helix' DNA-binding domain"/>
    <property type="match status" value="1"/>
</dbReference>
<sequence length="147" mass="16559">MRLTLYTDFSLRVLIYLGAKEQNELSTIQEISDQYQISKNHLTKVVHELGKMGLIETVRGRGGGIRMKLKPEEINVGELVRKTEDDFYLVECFSSDGNQCILSPVCRLKGALQEALVAYFAVLDKYSIADFIVNKDELAALLFGKPL</sequence>
<dbReference type="PANTHER" id="PTHR33221">
    <property type="entry name" value="WINGED HELIX-TURN-HELIX TRANSCRIPTIONAL REGULATOR, RRF2 FAMILY"/>
    <property type="match status" value="1"/>
</dbReference>
<dbReference type="Gene3D" id="1.10.10.10">
    <property type="entry name" value="Winged helix-like DNA-binding domain superfamily/Winged helix DNA-binding domain"/>
    <property type="match status" value="1"/>
</dbReference>
<dbReference type="EMBL" id="JAUBDJ010000009">
    <property type="protein sequence ID" value="MDW0118005.1"/>
    <property type="molecule type" value="Genomic_DNA"/>
</dbReference>
<dbReference type="PANTHER" id="PTHR33221:SF4">
    <property type="entry name" value="HTH-TYPE TRANSCRIPTIONAL REPRESSOR NSRR"/>
    <property type="match status" value="1"/>
</dbReference>
<dbReference type="InterPro" id="IPR036388">
    <property type="entry name" value="WH-like_DNA-bd_sf"/>
</dbReference>
<reference evidence="4 5" key="1">
    <citation type="submission" date="2023-06" db="EMBL/GenBank/DDBJ databases">
        <title>Sporosarcina sp. nov., isolated from Korean traditional fermented seafood 'Jeotgal'.</title>
        <authorList>
            <person name="Yang A.I."/>
            <person name="Shin N.-R."/>
        </authorList>
    </citation>
    <scope>NUCLEOTIDE SEQUENCE [LARGE SCALE GENOMIC DNA]</scope>
    <source>
        <strain evidence="4 5">KCTC43456</strain>
    </source>
</reference>
<evidence type="ECO:0000313" key="4">
    <source>
        <dbReference type="EMBL" id="MDW0118005.1"/>
    </source>
</evidence>
<gene>
    <name evidence="4" type="ORF">QTL97_13755</name>
</gene>
<keyword evidence="5" id="KW-1185">Reference proteome</keyword>
<dbReference type="Proteomes" id="UP001271648">
    <property type="component" value="Unassembled WGS sequence"/>
</dbReference>
<dbReference type="Pfam" id="PF02082">
    <property type="entry name" value="Rrf2"/>
    <property type="match status" value="1"/>
</dbReference>
<evidence type="ECO:0000256" key="1">
    <source>
        <dbReference type="ARBA" id="ARBA00023125"/>
    </source>
</evidence>
<organism evidence="4 5">
    <name type="scientific">Sporosarcina thermotolerans</name>
    <dbReference type="NCBI Taxonomy" id="633404"/>
    <lineage>
        <taxon>Bacteria</taxon>
        <taxon>Bacillati</taxon>
        <taxon>Bacillota</taxon>
        <taxon>Bacilli</taxon>
        <taxon>Bacillales</taxon>
        <taxon>Caryophanaceae</taxon>
        <taxon>Sporosarcina</taxon>
    </lineage>
</organism>
<dbReference type="GO" id="GO:0005829">
    <property type="term" value="C:cytosol"/>
    <property type="evidence" value="ECO:0007669"/>
    <property type="project" value="TreeGrafter"/>
</dbReference>
<dbReference type="NCBIfam" id="TIGR00738">
    <property type="entry name" value="rrf2_super"/>
    <property type="match status" value="1"/>
</dbReference>
<comment type="caution">
    <text evidence="4">The sequence shown here is derived from an EMBL/GenBank/DDBJ whole genome shotgun (WGS) entry which is preliminary data.</text>
</comment>
<protein>
    <recommendedName>
        <fullName evidence="3">HTH-type transcriptional regulator NsrR</fullName>
    </recommendedName>
</protein>
<dbReference type="RefSeq" id="WP_283733785.1">
    <property type="nucleotide sequence ID" value="NZ_CP125968.1"/>
</dbReference>
<dbReference type="PROSITE" id="PS51197">
    <property type="entry name" value="HTH_RRF2_2"/>
    <property type="match status" value="1"/>
</dbReference>
<evidence type="ECO:0000256" key="3">
    <source>
        <dbReference type="ARBA" id="ARBA00040173"/>
    </source>
</evidence>
<dbReference type="GO" id="GO:0003677">
    <property type="term" value="F:DNA binding"/>
    <property type="evidence" value="ECO:0007669"/>
    <property type="project" value="UniProtKB-KW"/>
</dbReference>
<dbReference type="InterPro" id="IPR000944">
    <property type="entry name" value="Tscrpt_reg_Rrf2"/>
</dbReference>
<comment type="cofactor">
    <cofactor evidence="2">
        <name>[2Fe-2S] cluster</name>
        <dbReference type="ChEBI" id="CHEBI:190135"/>
    </cofactor>
</comment>
<accession>A0AAW9ACB1</accession>
<dbReference type="InterPro" id="IPR036390">
    <property type="entry name" value="WH_DNA-bd_sf"/>
</dbReference>
<dbReference type="AlphaFoldDB" id="A0AAW9ACB1"/>